<dbReference type="Pfam" id="PF00675">
    <property type="entry name" value="Peptidase_M16"/>
    <property type="match status" value="1"/>
</dbReference>
<protein>
    <submittedName>
        <fullName evidence="3">Insulinase family protein</fullName>
    </submittedName>
</protein>
<organism evidence="3 4">
    <name type="scientific">Candidatus Thiopontia autotrophica</name>
    <dbReference type="NCBI Taxonomy" id="2841688"/>
    <lineage>
        <taxon>Bacteria</taxon>
        <taxon>Pseudomonadati</taxon>
        <taxon>Pseudomonadota</taxon>
        <taxon>Gammaproteobacteria</taxon>
        <taxon>Candidatus Thiopontia</taxon>
    </lineage>
</organism>
<reference evidence="3 4" key="1">
    <citation type="submission" date="2020-08" db="EMBL/GenBank/DDBJ databases">
        <title>Bridging the membrane lipid divide: bacteria of the FCB group superphylum have the potential to synthesize archaeal ether lipids.</title>
        <authorList>
            <person name="Villanueva L."/>
            <person name="Von Meijenfeldt F.A.B."/>
            <person name="Westbye A.B."/>
            <person name="Yadav S."/>
            <person name="Hopmans E.C."/>
            <person name="Dutilh B.E."/>
            <person name="Sinninghe Damste J.S."/>
        </authorList>
    </citation>
    <scope>NUCLEOTIDE SEQUENCE [LARGE SCALE GENOMIC DNA]</scope>
    <source>
        <strain evidence="3">NIOZ-UU100</strain>
    </source>
</reference>
<dbReference type="AlphaFoldDB" id="A0A8J6PCH3"/>
<evidence type="ECO:0000259" key="1">
    <source>
        <dbReference type="Pfam" id="PF00675"/>
    </source>
</evidence>
<feature type="domain" description="Peptidase M16 C-terminal" evidence="2">
    <location>
        <begin position="189"/>
        <end position="364"/>
    </location>
</feature>
<evidence type="ECO:0000259" key="2">
    <source>
        <dbReference type="Pfam" id="PF05193"/>
    </source>
</evidence>
<proteinExistence type="predicted"/>
<dbReference type="Gene3D" id="3.30.830.10">
    <property type="entry name" value="Metalloenzyme, LuxS/M16 peptidase-like"/>
    <property type="match status" value="2"/>
</dbReference>
<dbReference type="InterPro" id="IPR007863">
    <property type="entry name" value="Peptidase_M16_C"/>
</dbReference>
<sequence>MISRLSVLVIGLLLSMAVAAIPQIERWSTASGAQVLYVHTPEIPMVDIRVIFDAGSARDGKKGGIAAMTNGLLSTGTGLLGEEAIAETMDRLGVNLGFDSLRDMAVVSLRSLSDDHILDPALEVMADVIHHPSFPKSAFERERSRQLIGIQAQKQSPGTIAEKALFRAMYGTHPYAEPSSGTEKSVKALKRSDLRRFHAQYYVGSNAVIAIVGDVGREQAKKIAERVVGSIPMGERAPKLPDAVTAKPGDTIRVDYPSVQSHLLMGHPVLRRGDPDYFDLYVGNHILGGSGLVSKISEEVREERGLAYSAYSYFAPMAGEGPYKAGLQTKNESRDEALEVLRKTIVDFIEQGPGIEELIRSKKNITGGFPLRIDSNKKIIDYLGMIGFYGLPDDYLDTFNQNVEAVTSESIKNAFRHRLHPSEMVTVIVGGKPD</sequence>
<feature type="domain" description="Peptidase M16 N-terminal" evidence="1">
    <location>
        <begin position="35"/>
        <end position="182"/>
    </location>
</feature>
<dbReference type="PANTHER" id="PTHR11851">
    <property type="entry name" value="METALLOPROTEASE"/>
    <property type="match status" value="1"/>
</dbReference>
<dbReference type="InterPro" id="IPR011765">
    <property type="entry name" value="Pept_M16_N"/>
</dbReference>
<accession>A0A8J6PCH3</accession>
<gene>
    <name evidence="3" type="ORF">H8D24_08155</name>
</gene>
<dbReference type="InterPro" id="IPR011249">
    <property type="entry name" value="Metalloenz_LuxS/M16"/>
</dbReference>
<dbReference type="PANTHER" id="PTHR11851:SF224">
    <property type="entry name" value="PROCESSING PROTEASE"/>
    <property type="match status" value="1"/>
</dbReference>
<dbReference type="EMBL" id="JACNFK010000039">
    <property type="protein sequence ID" value="MBC8520357.1"/>
    <property type="molecule type" value="Genomic_DNA"/>
</dbReference>
<dbReference type="Pfam" id="PF05193">
    <property type="entry name" value="Peptidase_M16_C"/>
    <property type="match status" value="1"/>
</dbReference>
<evidence type="ECO:0000313" key="3">
    <source>
        <dbReference type="EMBL" id="MBC8520357.1"/>
    </source>
</evidence>
<dbReference type="Proteomes" id="UP000654401">
    <property type="component" value="Unassembled WGS sequence"/>
</dbReference>
<dbReference type="InterPro" id="IPR050361">
    <property type="entry name" value="MPP/UQCRC_Complex"/>
</dbReference>
<name>A0A8J6PCH3_9GAMM</name>
<evidence type="ECO:0000313" key="4">
    <source>
        <dbReference type="Proteomes" id="UP000654401"/>
    </source>
</evidence>
<dbReference type="GO" id="GO:0046872">
    <property type="term" value="F:metal ion binding"/>
    <property type="evidence" value="ECO:0007669"/>
    <property type="project" value="InterPro"/>
</dbReference>
<comment type="caution">
    <text evidence="3">The sequence shown here is derived from an EMBL/GenBank/DDBJ whole genome shotgun (WGS) entry which is preliminary data.</text>
</comment>
<dbReference type="SUPFAM" id="SSF63411">
    <property type="entry name" value="LuxS/MPP-like metallohydrolase"/>
    <property type="match status" value="2"/>
</dbReference>